<sequence length="32" mass="3640">MEFCYIGLPPRIIINRSSGIYVVLNLDILGLF</sequence>
<evidence type="ECO:0000313" key="1">
    <source>
        <dbReference type="EMBL" id="MBX24412.1"/>
    </source>
</evidence>
<proteinExistence type="predicted"/>
<accession>A0A2P2M2G9</accession>
<name>A0A2P2M2G9_RHIMU</name>
<protein>
    <submittedName>
        <fullName evidence="1">Uncharacterized protein</fullName>
    </submittedName>
</protein>
<reference evidence="1" key="1">
    <citation type="submission" date="2018-02" db="EMBL/GenBank/DDBJ databases">
        <title>Rhizophora mucronata_Transcriptome.</title>
        <authorList>
            <person name="Meera S.P."/>
            <person name="Sreeshan A."/>
            <person name="Augustine A."/>
        </authorList>
    </citation>
    <scope>NUCLEOTIDE SEQUENCE</scope>
    <source>
        <tissue evidence="1">Leaf</tissue>
    </source>
</reference>
<dbReference type="EMBL" id="GGEC01043928">
    <property type="protein sequence ID" value="MBX24412.1"/>
    <property type="molecule type" value="Transcribed_RNA"/>
</dbReference>
<dbReference type="AlphaFoldDB" id="A0A2P2M2G9"/>
<organism evidence="1">
    <name type="scientific">Rhizophora mucronata</name>
    <name type="common">Asiatic mangrove</name>
    <dbReference type="NCBI Taxonomy" id="61149"/>
    <lineage>
        <taxon>Eukaryota</taxon>
        <taxon>Viridiplantae</taxon>
        <taxon>Streptophyta</taxon>
        <taxon>Embryophyta</taxon>
        <taxon>Tracheophyta</taxon>
        <taxon>Spermatophyta</taxon>
        <taxon>Magnoliopsida</taxon>
        <taxon>eudicotyledons</taxon>
        <taxon>Gunneridae</taxon>
        <taxon>Pentapetalae</taxon>
        <taxon>rosids</taxon>
        <taxon>fabids</taxon>
        <taxon>Malpighiales</taxon>
        <taxon>Rhizophoraceae</taxon>
        <taxon>Rhizophora</taxon>
    </lineage>
</organism>